<dbReference type="InterPro" id="IPR020929">
    <property type="entry name" value="Ribosomal_uL5_CS"/>
</dbReference>
<feature type="domain" description="Large ribosomal subunit protein uL5 N-terminal" evidence="7">
    <location>
        <begin position="24"/>
        <end position="80"/>
    </location>
</feature>
<name>A0A662DHD0_UNCAE</name>
<sequence length="180" mass="20188">MARLKEIYRKEVVPQLMKELGFDNPMRVPRVEKVCVNIGLGRAKVEPKLMDSAKKSLAMITGQQPVVTRAKKSIAGFNLRKGMVIGCKVTLRGDMMYEFLDRFFNLAMPRIRDFHGISPDVLDGRGNLTIGLRDQMIFPEAEYEVASKLPGLSVTIVTTARNNEEAKKLLQKLGMPFSSS</sequence>
<dbReference type="GO" id="GO:0000049">
    <property type="term" value="F:tRNA binding"/>
    <property type="evidence" value="ECO:0007669"/>
    <property type="project" value="UniProtKB-UniRule"/>
</dbReference>
<dbReference type="Pfam" id="PF00673">
    <property type="entry name" value="Ribosomal_L5_C"/>
    <property type="match status" value="1"/>
</dbReference>
<accession>A0A662DHD0</accession>
<dbReference type="GO" id="GO:1990904">
    <property type="term" value="C:ribonucleoprotein complex"/>
    <property type="evidence" value="ECO:0007669"/>
    <property type="project" value="UniProtKB-KW"/>
</dbReference>
<keyword evidence="3 5" id="KW-0687">Ribonucleoprotein</keyword>
<dbReference type="InterPro" id="IPR031310">
    <property type="entry name" value="Ribosomal_uL5_N"/>
</dbReference>
<protein>
    <recommendedName>
        <fullName evidence="4 5">Large ribosomal subunit protein uL5</fullName>
    </recommendedName>
</protein>
<evidence type="ECO:0000313" key="11">
    <source>
        <dbReference type="Proteomes" id="UP000267654"/>
    </source>
</evidence>
<dbReference type="GO" id="GO:0006412">
    <property type="term" value="P:translation"/>
    <property type="evidence" value="ECO:0007669"/>
    <property type="project" value="UniProtKB-UniRule"/>
</dbReference>
<dbReference type="InterPro" id="IPR020930">
    <property type="entry name" value="Ribosomal_uL5_bac-type"/>
</dbReference>
<evidence type="ECO:0000259" key="8">
    <source>
        <dbReference type="Pfam" id="PF00673"/>
    </source>
</evidence>
<evidence type="ECO:0000256" key="2">
    <source>
        <dbReference type="ARBA" id="ARBA00022980"/>
    </source>
</evidence>
<dbReference type="NCBIfam" id="NF000585">
    <property type="entry name" value="PRK00010.1"/>
    <property type="match status" value="1"/>
</dbReference>
<dbReference type="Gene3D" id="3.30.1440.10">
    <property type="match status" value="1"/>
</dbReference>
<dbReference type="InterPro" id="IPR002132">
    <property type="entry name" value="Ribosomal_uL5"/>
</dbReference>
<dbReference type="FunFam" id="3.30.1440.10:FF:000001">
    <property type="entry name" value="50S ribosomal protein L5"/>
    <property type="match status" value="1"/>
</dbReference>
<dbReference type="PANTHER" id="PTHR11994">
    <property type="entry name" value="60S RIBOSOMAL PROTEIN L11-RELATED"/>
    <property type="match status" value="1"/>
</dbReference>
<comment type="similarity">
    <text evidence="1 5 6">Belongs to the universal ribosomal protein uL5 family.</text>
</comment>
<comment type="caution">
    <text evidence="10">The sequence shown here is derived from an EMBL/GenBank/DDBJ whole genome shotgun (WGS) entry which is preliminary data.</text>
</comment>
<evidence type="ECO:0000256" key="6">
    <source>
        <dbReference type="RuleBase" id="RU003930"/>
    </source>
</evidence>
<dbReference type="InterPro" id="IPR022803">
    <property type="entry name" value="Ribosomal_uL5_dom_sf"/>
</dbReference>
<dbReference type="PROSITE" id="PS00358">
    <property type="entry name" value="RIBOSOMAL_L5"/>
    <property type="match status" value="1"/>
</dbReference>
<comment type="function">
    <text evidence="5">This is 1 of the proteins that bind and probably mediate the attachment of the 5S RNA into the large ribosomal subunit, where it forms part of the central protuberance. In the 70S ribosome it contacts protein S13 of the 30S subunit (bridge B1b), connecting the 2 subunits; this bridge is implicated in subunit movement. Contacts the P site tRNA; the 5S rRNA and some of its associated proteins might help stabilize positioning of ribosome-bound tRNAs.</text>
</comment>
<organism evidence="10 11">
    <name type="scientific">Aerophobetes bacterium</name>
    <dbReference type="NCBI Taxonomy" id="2030807"/>
    <lineage>
        <taxon>Bacteria</taxon>
        <taxon>Candidatus Aerophobota</taxon>
    </lineage>
</organism>
<dbReference type="Proteomes" id="UP000267654">
    <property type="component" value="Unassembled WGS sequence"/>
</dbReference>
<evidence type="ECO:0000259" key="7">
    <source>
        <dbReference type="Pfam" id="PF00281"/>
    </source>
</evidence>
<dbReference type="PIRSF" id="PIRSF002161">
    <property type="entry name" value="Ribosomal_L5"/>
    <property type="match status" value="1"/>
</dbReference>
<evidence type="ECO:0000313" key="9">
    <source>
        <dbReference type="EMBL" id="HDN84503.1"/>
    </source>
</evidence>
<proteinExistence type="inferred from homology"/>
<keyword evidence="2 5" id="KW-0689">Ribosomal protein</keyword>
<evidence type="ECO:0000256" key="3">
    <source>
        <dbReference type="ARBA" id="ARBA00023274"/>
    </source>
</evidence>
<gene>
    <name evidence="5" type="primary">rplE</name>
    <name evidence="10" type="ORF">DRI96_02240</name>
    <name evidence="9" type="ORF">ENG47_01940</name>
</gene>
<reference evidence="10 11" key="1">
    <citation type="submission" date="2018-06" db="EMBL/GenBank/DDBJ databases">
        <title>Extensive metabolic versatility and redundancy in microbially diverse, dynamic hydrothermal sediments.</title>
        <authorList>
            <person name="Dombrowski N."/>
            <person name="Teske A."/>
            <person name="Baker B.J."/>
        </authorList>
    </citation>
    <scope>NUCLEOTIDE SEQUENCE [LARGE SCALE GENOMIC DNA]</scope>
    <source>
        <strain evidence="10">B19_G9</strain>
    </source>
</reference>
<dbReference type="EMBL" id="QMQB01000062">
    <property type="protein sequence ID" value="RLE13927.1"/>
    <property type="molecule type" value="Genomic_DNA"/>
</dbReference>
<keyword evidence="5" id="KW-0694">RNA-binding</keyword>
<dbReference type="GO" id="GO:0005840">
    <property type="term" value="C:ribosome"/>
    <property type="evidence" value="ECO:0007669"/>
    <property type="project" value="UniProtKB-KW"/>
</dbReference>
<comment type="subunit">
    <text evidence="5">Part of the 50S ribosomal subunit; part of the 5S rRNA/L5/L18/L25 subcomplex. Contacts the 5S rRNA and the P site tRNA. Forms a bridge to the 30S subunit in the 70S ribosome.</text>
</comment>
<reference evidence="9" key="2">
    <citation type="journal article" date="2020" name="mSystems">
        <title>Genome- and Community-Level Interaction Insights into Carbon Utilization and Element Cycling Functions of Hydrothermarchaeota in Hydrothermal Sediment.</title>
        <authorList>
            <person name="Zhou Z."/>
            <person name="Liu Y."/>
            <person name="Xu W."/>
            <person name="Pan J."/>
            <person name="Luo Z.H."/>
            <person name="Li M."/>
        </authorList>
    </citation>
    <scope>NUCLEOTIDE SEQUENCE [LARGE SCALE GENOMIC DNA]</scope>
    <source>
        <strain evidence="9">HyVt-219</strain>
    </source>
</reference>
<keyword evidence="5" id="KW-0820">tRNA-binding</keyword>
<evidence type="ECO:0000256" key="1">
    <source>
        <dbReference type="ARBA" id="ARBA00008553"/>
    </source>
</evidence>
<dbReference type="GO" id="GO:0019843">
    <property type="term" value="F:rRNA binding"/>
    <property type="evidence" value="ECO:0007669"/>
    <property type="project" value="UniProtKB-UniRule"/>
</dbReference>
<dbReference type="AlphaFoldDB" id="A0A662DHD0"/>
<keyword evidence="5" id="KW-0699">rRNA-binding</keyword>
<dbReference type="HAMAP" id="MF_01333_B">
    <property type="entry name" value="Ribosomal_uL5_B"/>
    <property type="match status" value="1"/>
</dbReference>
<evidence type="ECO:0000256" key="5">
    <source>
        <dbReference type="HAMAP-Rule" id="MF_01333"/>
    </source>
</evidence>
<dbReference type="Proteomes" id="UP000885660">
    <property type="component" value="Unassembled WGS sequence"/>
</dbReference>
<dbReference type="InterPro" id="IPR031309">
    <property type="entry name" value="Ribosomal_uL5_C"/>
</dbReference>
<dbReference type="EMBL" id="DRBC01000111">
    <property type="protein sequence ID" value="HDN84503.1"/>
    <property type="molecule type" value="Genomic_DNA"/>
</dbReference>
<dbReference type="GO" id="GO:0003735">
    <property type="term" value="F:structural constituent of ribosome"/>
    <property type="evidence" value="ECO:0007669"/>
    <property type="project" value="InterPro"/>
</dbReference>
<dbReference type="Pfam" id="PF00281">
    <property type="entry name" value="Ribosomal_L5"/>
    <property type="match status" value="1"/>
</dbReference>
<feature type="domain" description="Large ribosomal subunit protein uL5 C-terminal" evidence="8">
    <location>
        <begin position="85"/>
        <end position="177"/>
    </location>
</feature>
<evidence type="ECO:0000256" key="4">
    <source>
        <dbReference type="ARBA" id="ARBA00035245"/>
    </source>
</evidence>
<dbReference type="SUPFAM" id="SSF55282">
    <property type="entry name" value="RL5-like"/>
    <property type="match status" value="1"/>
</dbReference>
<evidence type="ECO:0000313" key="10">
    <source>
        <dbReference type="EMBL" id="RLE13927.1"/>
    </source>
</evidence>